<keyword evidence="2 6" id="KW-0698">rRNA processing</keyword>
<dbReference type="EC" id="2.1.1.-" evidence="6"/>
<evidence type="ECO:0000256" key="1">
    <source>
        <dbReference type="ARBA" id="ARBA00022490"/>
    </source>
</evidence>
<accession>A0ABW8AJ55</accession>
<comment type="caution">
    <text evidence="6">Lacks conserved residue(s) required for the propagation of feature annotation.</text>
</comment>
<dbReference type="GO" id="GO:0032259">
    <property type="term" value="P:methylation"/>
    <property type="evidence" value="ECO:0007669"/>
    <property type="project" value="UniProtKB-KW"/>
</dbReference>
<keyword evidence="5 6" id="KW-0949">S-adenosyl-L-methionine</keyword>
<dbReference type="NCBIfam" id="TIGR00138">
    <property type="entry name" value="rsmG_gidB"/>
    <property type="match status" value="1"/>
</dbReference>
<keyword evidence="8" id="KW-1185">Reference proteome</keyword>
<evidence type="ECO:0000256" key="3">
    <source>
        <dbReference type="ARBA" id="ARBA00022603"/>
    </source>
</evidence>
<dbReference type="GO" id="GO:0008168">
    <property type="term" value="F:methyltransferase activity"/>
    <property type="evidence" value="ECO:0007669"/>
    <property type="project" value="UniProtKB-KW"/>
</dbReference>
<keyword evidence="1 6" id="KW-0963">Cytoplasm</keyword>
<comment type="similarity">
    <text evidence="6">Belongs to the methyltransferase superfamily. RNA methyltransferase RsmG family.</text>
</comment>
<dbReference type="Pfam" id="PF02527">
    <property type="entry name" value="GidB"/>
    <property type="match status" value="1"/>
</dbReference>
<evidence type="ECO:0000256" key="6">
    <source>
        <dbReference type="HAMAP-Rule" id="MF_00074"/>
    </source>
</evidence>
<name>A0ABW8AJ55_9ACTN</name>
<dbReference type="Proteomes" id="UP001612915">
    <property type="component" value="Unassembled WGS sequence"/>
</dbReference>
<comment type="subcellular location">
    <subcellularLocation>
        <location evidence="6">Cytoplasm</location>
    </subcellularLocation>
</comment>
<evidence type="ECO:0000256" key="5">
    <source>
        <dbReference type="ARBA" id="ARBA00022691"/>
    </source>
</evidence>
<keyword evidence="3 6" id="KW-0489">Methyltransferase</keyword>
<dbReference type="SUPFAM" id="SSF53335">
    <property type="entry name" value="S-adenosyl-L-methionine-dependent methyltransferases"/>
    <property type="match status" value="1"/>
</dbReference>
<gene>
    <name evidence="6 7" type="primary">rsmG</name>
    <name evidence="7" type="ORF">ACIB24_02920</name>
</gene>
<evidence type="ECO:0000313" key="8">
    <source>
        <dbReference type="Proteomes" id="UP001612915"/>
    </source>
</evidence>
<dbReference type="InterPro" id="IPR003682">
    <property type="entry name" value="rRNA_ssu_MeTfrase_G"/>
</dbReference>
<organism evidence="7 8">
    <name type="scientific">Spongisporangium articulatum</name>
    <dbReference type="NCBI Taxonomy" id="3362603"/>
    <lineage>
        <taxon>Bacteria</taxon>
        <taxon>Bacillati</taxon>
        <taxon>Actinomycetota</taxon>
        <taxon>Actinomycetes</taxon>
        <taxon>Kineosporiales</taxon>
        <taxon>Kineosporiaceae</taxon>
        <taxon>Spongisporangium</taxon>
    </lineage>
</organism>
<evidence type="ECO:0000313" key="7">
    <source>
        <dbReference type="EMBL" id="MFI7586013.1"/>
    </source>
</evidence>
<sequence>MTDPVSVPRGTSDAVAEIFGDRVLLVQRYVEALSTSGLERGLIGPREVPRIWDRHVLNCAVVSELIPPSAALADVGSGAGLPGLVLAIARPDLKVTLIEPLLRRSVWLREVVQELGLSGVEIARGRADEVTRSGARFDVATARAVAALPKLAGWCLPLLRPQGQLLALKGASAAEELDEARAELTRLGAVSAEVVGCGVGVVDPTTTVIRVTVGAHRSTPAKPSTKARRNR</sequence>
<dbReference type="EMBL" id="JBITLV010000001">
    <property type="protein sequence ID" value="MFI7586013.1"/>
    <property type="molecule type" value="Genomic_DNA"/>
</dbReference>
<reference evidence="7 8" key="1">
    <citation type="submission" date="2024-10" db="EMBL/GenBank/DDBJ databases">
        <title>The Natural Products Discovery Center: Release of the First 8490 Sequenced Strains for Exploring Actinobacteria Biosynthetic Diversity.</title>
        <authorList>
            <person name="Kalkreuter E."/>
            <person name="Kautsar S.A."/>
            <person name="Yang D."/>
            <person name="Bader C.D."/>
            <person name="Teijaro C.N."/>
            <person name="Fluegel L."/>
            <person name="Davis C.M."/>
            <person name="Simpson J.R."/>
            <person name="Lauterbach L."/>
            <person name="Steele A.D."/>
            <person name="Gui C."/>
            <person name="Meng S."/>
            <person name="Li G."/>
            <person name="Viehrig K."/>
            <person name="Ye F."/>
            <person name="Su P."/>
            <person name="Kiefer A.F."/>
            <person name="Nichols A."/>
            <person name="Cepeda A.J."/>
            <person name="Yan W."/>
            <person name="Fan B."/>
            <person name="Jiang Y."/>
            <person name="Adhikari A."/>
            <person name="Zheng C.-J."/>
            <person name="Schuster L."/>
            <person name="Cowan T.M."/>
            <person name="Smanski M.J."/>
            <person name="Chevrette M.G."/>
            <person name="De Carvalho L.P.S."/>
            <person name="Shen B."/>
        </authorList>
    </citation>
    <scope>NUCLEOTIDE SEQUENCE [LARGE SCALE GENOMIC DNA]</scope>
    <source>
        <strain evidence="7 8">NPDC049639</strain>
    </source>
</reference>
<feature type="binding site" evidence="6">
    <location>
        <position position="81"/>
    </location>
    <ligand>
        <name>S-adenosyl-L-methionine</name>
        <dbReference type="ChEBI" id="CHEBI:59789"/>
    </ligand>
</feature>
<protein>
    <recommendedName>
        <fullName evidence="6">Ribosomal RNA small subunit methyltransferase G</fullName>
        <ecNumber evidence="6">2.1.1.-</ecNumber>
    </recommendedName>
    <alternativeName>
        <fullName evidence="6">16S rRNA 7-methylguanosine methyltransferase</fullName>
        <shortName evidence="6">16S rRNA m7G methyltransferase</shortName>
    </alternativeName>
</protein>
<keyword evidence="4 6" id="KW-0808">Transferase</keyword>
<comment type="caution">
    <text evidence="7">The sequence shown here is derived from an EMBL/GenBank/DDBJ whole genome shotgun (WGS) entry which is preliminary data.</text>
</comment>
<dbReference type="InterPro" id="IPR029063">
    <property type="entry name" value="SAM-dependent_MTases_sf"/>
</dbReference>
<dbReference type="PANTHER" id="PTHR31760">
    <property type="entry name" value="S-ADENOSYL-L-METHIONINE-DEPENDENT METHYLTRANSFERASES SUPERFAMILY PROTEIN"/>
    <property type="match status" value="1"/>
</dbReference>
<comment type="function">
    <text evidence="6">Specifically methylates the N7 position of a guanine in 16S rRNA.</text>
</comment>
<feature type="binding site" evidence="6">
    <location>
        <position position="76"/>
    </location>
    <ligand>
        <name>S-adenosyl-L-methionine</name>
        <dbReference type="ChEBI" id="CHEBI:59789"/>
    </ligand>
</feature>
<evidence type="ECO:0000256" key="4">
    <source>
        <dbReference type="ARBA" id="ARBA00022679"/>
    </source>
</evidence>
<proteinExistence type="inferred from homology"/>
<dbReference type="PANTHER" id="PTHR31760:SF0">
    <property type="entry name" value="S-ADENOSYL-L-METHIONINE-DEPENDENT METHYLTRANSFERASES SUPERFAMILY PROTEIN"/>
    <property type="match status" value="1"/>
</dbReference>
<dbReference type="HAMAP" id="MF_00074">
    <property type="entry name" value="16SrRNA_methyltr_G"/>
    <property type="match status" value="1"/>
</dbReference>
<feature type="binding site" evidence="6">
    <location>
        <position position="143"/>
    </location>
    <ligand>
        <name>S-adenosyl-L-methionine</name>
        <dbReference type="ChEBI" id="CHEBI:59789"/>
    </ligand>
</feature>
<dbReference type="RefSeq" id="WP_398274905.1">
    <property type="nucleotide sequence ID" value="NZ_JBITLV010000001.1"/>
</dbReference>
<dbReference type="Gene3D" id="3.40.50.150">
    <property type="entry name" value="Vaccinia Virus protein VP39"/>
    <property type="match status" value="1"/>
</dbReference>
<evidence type="ECO:0000256" key="2">
    <source>
        <dbReference type="ARBA" id="ARBA00022552"/>
    </source>
</evidence>